<evidence type="ECO:0000313" key="12">
    <source>
        <dbReference type="EMBL" id="CAI9150116.1"/>
    </source>
</evidence>
<evidence type="ECO:0000313" key="3">
    <source>
        <dbReference type="EMBL" id="CAI9149264.1"/>
    </source>
</evidence>
<evidence type="ECO:0000313" key="7">
    <source>
        <dbReference type="EMBL" id="CAI9149641.1"/>
    </source>
</evidence>
<name>A0ABN8XNK1_RANTA</name>
<accession>A0ABN8XNK1</accession>
<dbReference type="EMBL" id="CATKSN020000327">
    <property type="protein sequence ID" value="CAI9149468.1"/>
    <property type="molecule type" value="Genomic_DNA"/>
</dbReference>
<dbReference type="EMBL" id="CATKSN020001213">
    <property type="protein sequence ID" value="CAI9150889.1"/>
    <property type="molecule type" value="Genomic_DNA"/>
</dbReference>
<reference evidence="15 22" key="1">
    <citation type="submission" date="2023-04" db="EMBL/GenBank/DDBJ databases">
        <authorList>
            <consortium name="ELIXIR-Norway"/>
        </authorList>
    </citation>
    <scope>NUCLEOTIDE SEQUENCE [LARGE SCALE GENOMIC DNA]</scope>
</reference>
<evidence type="ECO:0000313" key="1">
    <source>
        <dbReference type="EMBL" id="CAI9148985.1"/>
    </source>
</evidence>
<dbReference type="Proteomes" id="UP001176941">
    <property type="component" value="Chromosome 8"/>
</dbReference>
<dbReference type="EMBL" id="OX459944">
    <property type="protein sequence ID" value="CAI9178424.1"/>
    <property type="molecule type" value="Genomic_DNA"/>
</dbReference>
<dbReference type="EMBL" id="OX459944">
    <property type="protein sequence ID" value="CAI9178420.1"/>
    <property type="molecule type" value="Genomic_DNA"/>
</dbReference>
<evidence type="ECO:0000313" key="19">
    <source>
        <dbReference type="EMBL" id="CAI9178420.1"/>
    </source>
</evidence>
<dbReference type="EMBL" id="CATKSN020000524">
    <property type="protein sequence ID" value="CAI9149641.1"/>
    <property type="molecule type" value="Genomic_DNA"/>
</dbReference>
<dbReference type="EMBL" id="CATKSN020000673">
    <property type="protein sequence ID" value="CAI9150116.1"/>
    <property type="molecule type" value="Genomic_DNA"/>
</dbReference>
<dbReference type="Proteomes" id="UP001176941">
    <property type="component" value="Unassembled WGS sequence"/>
</dbReference>
<dbReference type="EMBL" id="CATKSN020000210">
    <property type="protein sequence ID" value="CAI9149264.1"/>
    <property type="molecule type" value="Genomic_DNA"/>
</dbReference>
<evidence type="ECO:0000313" key="14">
    <source>
        <dbReference type="EMBL" id="CAI9150474.1"/>
    </source>
</evidence>
<dbReference type="EMBL" id="CATKSN020000618">
    <property type="protein sequence ID" value="CAI9150001.1"/>
    <property type="molecule type" value="Genomic_DNA"/>
</dbReference>
<dbReference type="EMBL" id="CATKSN020000524">
    <property type="protein sequence ID" value="CAI9149632.1"/>
    <property type="molecule type" value="Genomic_DNA"/>
</dbReference>
<evidence type="ECO:0000313" key="22">
    <source>
        <dbReference type="Proteomes" id="UP001176941"/>
    </source>
</evidence>
<evidence type="ECO:0000313" key="20">
    <source>
        <dbReference type="EMBL" id="CAI9178424.1"/>
    </source>
</evidence>
<dbReference type="EMBL" id="CATKSN020000011">
    <property type="protein sequence ID" value="CAI9148985.1"/>
    <property type="molecule type" value="Genomic_DNA"/>
</dbReference>
<evidence type="ECO:0000313" key="10">
    <source>
        <dbReference type="EMBL" id="CAI9150001.1"/>
    </source>
</evidence>
<dbReference type="EMBL" id="CATKSN020000095">
    <property type="protein sequence ID" value="CAI9149051.1"/>
    <property type="molecule type" value="Genomic_DNA"/>
</dbReference>
<evidence type="ECO:0000313" key="15">
    <source>
        <dbReference type="EMBL" id="CAI9150489.1"/>
    </source>
</evidence>
<evidence type="ECO:0000313" key="8">
    <source>
        <dbReference type="EMBL" id="CAI9149732.1"/>
    </source>
</evidence>
<evidence type="ECO:0000313" key="17">
    <source>
        <dbReference type="EMBL" id="CAI9150886.1"/>
    </source>
</evidence>
<evidence type="ECO:0000313" key="5">
    <source>
        <dbReference type="EMBL" id="CAI9149468.1"/>
    </source>
</evidence>
<sequence>MFITFRSIGRSTTLNIPVYEYGVSFQLLVSSFFQKYSMVFSAQNFHFLGGFCGALLGSSRDRDGNDGLVKTVNIPSLPSEPTLWLLVVQELWAMPFTTPTSEPPTGNFL</sequence>
<evidence type="ECO:0000313" key="4">
    <source>
        <dbReference type="EMBL" id="CAI9149418.1"/>
    </source>
</evidence>
<dbReference type="EMBL" id="CATKSN020000296">
    <property type="protein sequence ID" value="CAI9149418.1"/>
    <property type="molecule type" value="Genomic_DNA"/>
</dbReference>
<dbReference type="EMBL" id="CATKSN020000671">
    <property type="protein sequence ID" value="CAI9150112.1"/>
    <property type="molecule type" value="Genomic_DNA"/>
</dbReference>
<evidence type="ECO:0000313" key="18">
    <source>
        <dbReference type="EMBL" id="CAI9150889.1"/>
    </source>
</evidence>
<gene>
    <name evidence="19" type="ORF">MRATA1EN1_LOCUS27382</name>
    <name evidence="20" type="ORF">MRATA1EN1_LOCUS27386</name>
    <name evidence="21" type="ORF">MRATA1EN1_LOCUS27388</name>
    <name evidence="1" type="ORF">MRATA1EN1_LOCUS30603</name>
    <name evidence="2" type="ORF">MRATA1EN1_LOCUS30669</name>
    <name evidence="3" type="ORF">MRATA1EN1_LOCUS30882</name>
    <name evidence="4" type="ORF">MRATA1EN1_LOCUS31036</name>
    <name evidence="5" type="ORF">MRATA1EN1_LOCUS31086</name>
    <name evidence="6" type="ORF">MRATA1EN1_LOCUS31250</name>
    <name evidence="7" type="ORF">MRATA1EN1_LOCUS31259</name>
    <name evidence="8" type="ORF">MRATA1EN1_LOCUS31350</name>
    <name evidence="9" type="ORF">MRATA1EN1_LOCUS31482</name>
    <name evidence="10" type="ORF">MRATA1EN1_LOCUS31619</name>
    <name evidence="11" type="ORF">MRATA1EN1_LOCUS31730</name>
    <name evidence="12" type="ORF">MRATA1EN1_LOCUS31734</name>
    <name evidence="13" type="ORF">MRATA1EN1_LOCUS31807</name>
    <name evidence="14" type="ORF">MRATA1EN1_LOCUS32092</name>
    <name evidence="15" type="ORF">MRATA1EN1_LOCUS32107</name>
    <name evidence="16" type="ORF">MRATA1EN1_LOCUS32451</name>
    <name evidence="17" type="ORF">MRATA1EN1_LOCUS32504</name>
    <name evidence="18" type="ORF">MRATA1EN1_LOCUS32507</name>
</gene>
<evidence type="ECO:0000313" key="6">
    <source>
        <dbReference type="EMBL" id="CAI9149632.1"/>
    </source>
</evidence>
<evidence type="ECO:0000313" key="2">
    <source>
        <dbReference type="EMBL" id="CAI9149051.1"/>
    </source>
</evidence>
<dbReference type="EMBL" id="CATKSN020000726">
    <property type="protein sequence ID" value="CAI9150189.1"/>
    <property type="molecule type" value="Genomic_DNA"/>
</dbReference>
<evidence type="ECO:0000313" key="13">
    <source>
        <dbReference type="EMBL" id="CAI9150189.1"/>
    </source>
</evidence>
<dbReference type="EMBL" id="CATKSN020000562">
    <property type="protein sequence ID" value="CAI9149732.1"/>
    <property type="molecule type" value="Genomic_DNA"/>
</dbReference>
<dbReference type="EMBL" id="CATKSN020001104">
    <property type="protein sequence ID" value="CAI9150833.1"/>
    <property type="molecule type" value="Genomic_DNA"/>
</dbReference>
<dbReference type="EMBL" id="CATKSN020000879">
    <property type="protein sequence ID" value="CAI9150474.1"/>
    <property type="molecule type" value="Genomic_DNA"/>
</dbReference>
<evidence type="ECO:0000313" key="16">
    <source>
        <dbReference type="EMBL" id="CAI9150833.1"/>
    </source>
</evidence>
<evidence type="ECO:0000313" key="9">
    <source>
        <dbReference type="EMBL" id="CAI9149864.1"/>
    </source>
</evidence>
<evidence type="ECO:0000313" key="21">
    <source>
        <dbReference type="EMBL" id="CAI9178426.1"/>
    </source>
</evidence>
<dbReference type="EMBL" id="CATKSN020000895">
    <property type="protein sequence ID" value="CAI9150489.1"/>
    <property type="molecule type" value="Genomic_DNA"/>
</dbReference>
<keyword evidence="22" id="KW-1185">Reference proteome</keyword>
<dbReference type="EMBL" id="CATKSN020001213">
    <property type="protein sequence ID" value="CAI9150886.1"/>
    <property type="molecule type" value="Genomic_DNA"/>
</dbReference>
<dbReference type="EMBL" id="OX459944">
    <property type="protein sequence ID" value="CAI9178426.1"/>
    <property type="molecule type" value="Genomic_DNA"/>
</dbReference>
<protein>
    <submittedName>
        <fullName evidence="15">Uncharacterized protein</fullName>
    </submittedName>
</protein>
<evidence type="ECO:0000313" key="11">
    <source>
        <dbReference type="EMBL" id="CAI9150112.1"/>
    </source>
</evidence>
<proteinExistence type="predicted"/>
<organism evidence="15 22">
    <name type="scientific">Rangifer tarandus platyrhynchus</name>
    <name type="common">Svalbard reindeer</name>
    <dbReference type="NCBI Taxonomy" id="3082113"/>
    <lineage>
        <taxon>Eukaryota</taxon>
        <taxon>Metazoa</taxon>
        <taxon>Chordata</taxon>
        <taxon>Craniata</taxon>
        <taxon>Vertebrata</taxon>
        <taxon>Euteleostomi</taxon>
        <taxon>Mammalia</taxon>
        <taxon>Eutheria</taxon>
        <taxon>Laurasiatheria</taxon>
        <taxon>Artiodactyla</taxon>
        <taxon>Ruminantia</taxon>
        <taxon>Pecora</taxon>
        <taxon>Cervidae</taxon>
        <taxon>Odocoileinae</taxon>
        <taxon>Rangifer</taxon>
    </lineage>
</organism>
<dbReference type="EMBL" id="CATKSN020000598">
    <property type="protein sequence ID" value="CAI9149864.1"/>
    <property type="molecule type" value="Genomic_DNA"/>
</dbReference>